<dbReference type="SMART" id="SM01418">
    <property type="entry name" value="Defensin_propep"/>
    <property type="match status" value="1"/>
</dbReference>
<evidence type="ECO:0000259" key="10">
    <source>
        <dbReference type="PROSITE" id="PS00269"/>
    </source>
</evidence>
<dbReference type="OMA" id="DEMPAQK"/>
<dbReference type="Pfam" id="PF00879">
    <property type="entry name" value="Defensin_propep"/>
    <property type="match status" value="1"/>
</dbReference>
<feature type="domain" description="Mammalian defensins" evidence="10">
    <location>
        <begin position="65"/>
        <end position="92"/>
    </location>
</feature>
<dbReference type="GO" id="GO:0051673">
    <property type="term" value="P:disruption of plasma membrane integrity in another organism"/>
    <property type="evidence" value="ECO:0007669"/>
    <property type="project" value="TreeGrafter"/>
</dbReference>
<dbReference type="FunCoup" id="G5BU52">
    <property type="interactions" value="25"/>
</dbReference>
<evidence type="ECO:0000256" key="7">
    <source>
        <dbReference type="ARBA" id="ARBA00023022"/>
    </source>
</evidence>
<dbReference type="InterPro" id="IPR002366">
    <property type="entry name" value="Alpha-defensin_N"/>
</dbReference>
<dbReference type="PANTHER" id="PTHR11876">
    <property type="entry name" value="ALPHA-DEFENSIN 1"/>
    <property type="match status" value="1"/>
</dbReference>
<sequence>MRTLALLAAILLLALQAQAERLPGRADQAEPEVQAEEEEQVTVISFPGEESSALQDAGVWRSEICRCRFFCGRGERRRGFCRVGLFFYSRCCR</sequence>
<dbReference type="GO" id="GO:0031012">
    <property type="term" value="C:extracellular matrix"/>
    <property type="evidence" value="ECO:0007669"/>
    <property type="project" value="TreeGrafter"/>
</dbReference>
<evidence type="ECO:0000313" key="12">
    <source>
        <dbReference type="Proteomes" id="UP000006813"/>
    </source>
</evidence>
<dbReference type="PIRSF" id="PIRSF001875">
    <property type="entry name" value="Alpha-defensin"/>
    <property type="match status" value="1"/>
</dbReference>
<keyword evidence="6" id="KW-0211">Defensin</keyword>
<evidence type="ECO:0000256" key="6">
    <source>
        <dbReference type="ARBA" id="ARBA00022940"/>
    </source>
</evidence>
<organism evidence="11 12">
    <name type="scientific">Heterocephalus glaber</name>
    <name type="common">Naked mole rat</name>
    <dbReference type="NCBI Taxonomy" id="10181"/>
    <lineage>
        <taxon>Eukaryota</taxon>
        <taxon>Metazoa</taxon>
        <taxon>Chordata</taxon>
        <taxon>Craniata</taxon>
        <taxon>Vertebrata</taxon>
        <taxon>Euteleostomi</taxon>
        <taxon>Mammalia</taxon>
        <taxon>Eutheria</taxon>
        <taxon>Euarchontoglires</taxon>
        <taxon>Glires</taxon>
        <taxon>Rodentia</taxon>
        <taxon>Hystricomorpha</taxon>
        <taxon>Bathyergidae</taxon>
        <taxon>Heterocephalus</taxon>
    </lineage>
</organism>
<keyword evidence="5 9" id="KW-0732">Signal</keyword>
<dbReference type="EMBL" id="JH171890">
    <property type="protein sequence ID" value="EHB12813.1"/>
    <property type="molecule type" value="Genomic_DNA"/>
</dbReference>
<evidence type="ECO:0000256" key="3">
    <source>
        <dbReference type="ARBA" id="ARBA00022525"/>
    </source>
</evidence>
<feature type="chain" id="PRO_5003474774" evidence="9">
    <location>
        <begin position="20"/>
        <end position="93"/>
    </location>
</feature>
<comment type="subcellular location">
    <subcellularLocation>
        <location evidence="1">Secreted</location>
    </subcellularLocation>
</comment>
<dbReference type="GO" id="GO:0005615">
    <property type="term" value="C:extracellular space"/>
    <property type="evidence" value="ECO:0007669"/>
    <property type="project" value="InterPro"/>
</dbReference>
<dbReference type="GO" id="GO:0050829">
    <property type="term" value="P:defense response to Gram-negative bacterium"/>
    <property type="evidence" value="ECO:0007669"/>
    <property type="project" value="TreeGrafter"/>
</dbReference>
<proteinExistence type="inferred from homology"/>
<protein>
    <submittedName>
        <fullName evidence="11">Defensin-5</fullName>
    </submittedName>
</protein>
<evidence type="ECO:0000256" key="4">
    <source>
        <dbReference type="ARBA" id="ARBA00022529"/>
    </source>
</evidence>
<keyword evidence="7" id="KW-0044">Antibiotic</keyword>
<dbReference type="InterPro" id="IPR016327">
    <property type="entry name" value="Alpha-defensin"/>
</dbReference>
<gene>
    <name evidence="11" type="ORF">GW7_09276</name>
</gene>
<dbReference type="GO" id="GO:0002227">
    <property type="term" value="P:innate immune response in mucosa"/>
    <property type="evidence" value="ECO:0007669"/>
    <property type="project" value="TreeGrafter"/>
</dbReference>
<dbReference type="AlphaFoldDB" id="G5BU52"/>
<dbReference type="GO" id="GO:0050830">
    <property type="term" value="P:defense response to Gram-positive bacterium"/>
    <property type="evidence" value="ECO:0007669"/>
    <property type="project" value="TreeGrafter"/>
</dbReference>
<feature type="signal peptide" evidence="9">
    <location>
        <begin position="1"/>
        <end position="19"/>
    </location>
</feature>
<comment type="similarity">
    <text evidence="2">Belongs to the alpha-defensin family.</text>
</comment>
<dbReference type="eggNOG" id="ENOG502T2EX">
    <property type="taxonomic scope" value="Eukaryota"/>
</dbReference>
<keyword evidence="8" id="KW-1015">Disulfide bond</keyword>
<keyword evidence="3" id="KW-0964">Secreted</keyword>
<keyword evidence="4" id="KW-0929">Antimicrobial</keyword>
<reference evidence="11 12" key="1">
    <citation type="journal article" date="2011" name="Nature">
        <title>Genome sequencing reveals insights into physiology and longevity of the naked mole rat.</title>
        <authorList>
            <person name="Kim E.B."/>
            <person name="Fang X."/>
            <person name="Fushan A.A."/>
            <person name="Huang Z."/>
            <person name="Lobanov A.V."/>
            <person name="Han L."/>
            <person name="Marino S.M."/>
            <person name="Sun X."/>
            <person name="Turanov A.A."/>
            <person name="Yang P."/>
            <person name="Yim S.H."/>
            <person name="Zhao X."/>
            <person name="Kasaikina M.V."/>
            <person name="Stoletzki N."/>
            <person name="Peng C."/>
            <person name="Polak P."/>
            <person name="Xiong Z."/>
            <person name="Kiezun A."/>
            <person name="Zhu Y."/>
            <person name="Chen Y."/>
            <person name="Kryukov G.V."/>
            <person name="Zhang Q."/>
            <person name="Peshkin L."/>
            <person name="Yang L."/>
            <person name="Bronson R.T."/>
            <person name="Buffenstein R."/>
            <person name="Wang B."/>
            <person name="Han C."/>
            <person name="Li Q."/>
            <person name="Chen L."/>
            <person name="Zhao W."/>
            <person name="Sunyaev S.R."/>
            <person name="Park T.J."/>
            <person name="Zhang G."/>
            <person name="Wang J."/>
            <person name="Gladyshev V.N."/>
        </authorList>
    </citation>
    <scope>NUCLEOTIDE SEQUENCE [LARGE SCALE GENOMIC DNA]</scope>
</reference>
<evidence type="ECO:0000256" key="9">
    <source>
        <dbReference type="SAM" id="SignalP"/>
    </source>
</evidence>
<dbReference type="PROSITE" id="PS00269">
    <property type="entry name" value="DEFENSIN"/>
    <property type="match status" value="1"/>
</dbReference>
<dbReference type="Proteomes" id="UP000006813">
    <property type="component" value="Unassembled WGS sequence"/>
</dbReference>
<accession>G5BU52</accession>
<dbReference type="GO" id="GO:0061844">
    <property type="term" value="P:antimicrobial humoral immune response mediated by antimicrobial peptide"/>
    <property type="evidence" value="ECO:0007669"/>
    <property type="project" value="TreeGrafter"/>
</dbReference>
<dbReference type="InterPro" id="IPR006081">
    <property type="entry name" value="Alpha-defensin_C"/>
</dbReference>
<evidence type="ECO:0000256" key="8">
    <source>
        <dbReference type="ARBA" id="ARBA00023157"/>
    </source>
</evidence>
<dbReference type="InParanoid" id="G5BU52"/>
<dbReference type="GO" id="GO:0019731">
    <property type="term" value="P:antibacterial humoral response"/>
    <property type="evidence" value="ECO:0007669"/>
    <property type="project" value="TreeGrafter"/>
</dbReference>
<evidence type="ECO:0000256" key="5">
    <source>
        <dbReference type="ARBA" id="ARBA00022729"/>
    </source>
</evidence>
<dbReference type="GO" id="GO:0071222">
    <property type="term" value="P:cellular response to lipopolysaccharide"/>
    <property type="evidence" value="ECO:0007669"/>
    <property type="project" value="TreeGrafter"/>
</dbReference>
<dbReference type="STRING" id="10181.G5BU52"/>
<evidence type="ECO:0000256" key="1">
    <source>
        <dbReference type="ARBA" id="ARBA00004613"/>
    </source>
</evidence>
<evidence type="ECO:0000256" key="2">
    <source>
        <dbReference type="ARBA" id="ARBA00006519"/>
    </source>
</evidence>
<dbReference type="PANTHER" id="PTHR11876:SF28">
    <property type="entry name" value="ALPHA-DEFENSIN 1"/>
    <property type="match status" value="1"/>
</dbReference>
<evidence type="ECO:0000313" key="11">
    <source>
        <dbReference type="EMBL" id="EHB12813.1"/>
    </source>
</evidence>
<name>G5BU52_HETGA</name>